<evidence type="ECO:0000313" key="2">
    <source>
        <dbReference type="EMBL" id="NHN86104.1"/>
    </source>
</evidence>
<dbReference type="EMBL" id="WOTB01000026">
    <property type="protein sequence ID" value="NHN86104.1"/>
    <property type="molecule type" value="Genomic_DNA"/>
</dbReference>
<reference evidence="2 3" key="1">
    <citation type="journal article" date="2020" name="Int. J. Syst. Evol. Microbiol.">
        <title>Novel acetic acid bacteria from cider fermentations: Acetobacter conturbans sp. nov. and Acetobacter fallax sp. nov.</title>
        <authorList>
            <person name="Sombolestani A.S."/>
            <person name="Cleenwerck I."/>
            <person name="Cnockaert M."/>
            <person name="Borremans W."/>
            <person name="Wieme A.D."/>
            <person name="De Vuyst L."/>
            <person name="Vandamme P."/>
        </authorList>
    </citation>
    <scope>NUCLEOTIDE SEQUENCE [LARGE SCALE GENOMIC DNA]</scope>
    <source>
        <strain evidence="2 3">LMG 30640</strain>
    </source>
</reference>
<protein>
    <recommendedName>
        <fullName evidence="4">DUF2062 domain-containing protein</fullName>
    </recommendedName>
</protein>
<feature type="transmembrane region" description="Helical" evidence="1">
    <location>
        <begin position="94"/>
        <end position="117"/>
    </location>
</feature>
<keyword evidence="3" id="KW-1185">Reference proteome</keyword>
<dbReference type="Proteomes" id="UP000635278">
    <property type="component" value="Unassembled WGS sequence"/>
</dbReference>
<keyword evidence="1" id="KW-0812">Transmembrane</keyword>
<gene>
    <name evidence="2" type="ORF">GOB93_15855</name>
</gene>
<accession>A0ABX0JTF5</accession>
<comment type="caution">
    <text evidence="2">The sequence shown here is derived from an EMBL/GenBank/DDBJ whole genome shotgun (WGS) entry which is preliminary data.</text>
</comment>
<dbReference type="RefSeq" id="WP_173584485.1">
    <property type="nucleotide sequence ID" value="NZ_WOTB01000026.1"/>
</dbReference>
<evidence type="ECO:0008006" key="4">
    <source>
        <dbReference type="Google" id="ProtNLM"/>
    </source>
</evidence>
<evidence type="ECO:0000313" key="3">
    <source>
        <dbReference type="Proteomes" id="UP000635278"/>
    </source>
</evidence>
<name>A0ABX0JTF5_9PROT</name>
<keyword evidence="1" id="KW-1133">Transmembrane helix</keyword>
<evidence type="ECO:0000256" key="1">
    <source>
        <dbReference type="SAM" id="Phobius"/>
    </source>
</evidence>
<keyword evidence="1" id="KW-0472">Membrane</keyword>
<proteinExistence type="predicted"/>
<feature type="transmembrane region" description="Helical" evidence="1">
    <location>
        <begin position="20"/>
        <end position="45"/>
    </location>
</feature>
<sequence>MTSLVRRGLPMKWSHGLVCGAALAWLPGYSLLTGVLLLPLIMVYMTDASRSQAMVQMMLPYEFAALVHPLHLLWNEDGSLDTAVSLLLNPMTSIAGWLAAGAGWFVLEMALLSAKFIRQYQARARKAEIAARLKELQDEWAEDSSVPETSA</sequence>
<organism evidence="2 3">
    <name type="scientific">Acetobacter musti</name>
    <dbReference type="NCBI Taxonomy" id="864732"/>
    <lineage>
        <taxon>Bacteria</taxon>
        <taxon>Pseudomonadati</taxon>
        <taxon>Pseudomonadota</taxon>
        <taxon>Alphaproteobacteria</taxon>
        <taxon>Acetobacterales</taxon>
        <taxon>Acetobacteraceae</taxon>
        <taxon>Acetobacter</taxon>
    </lineage>
</organism>